<evidence type="ECO:0000256" key="6">
    <source>
        <dbReference type="SAM" id="Phobius"/>
    </source>
</evidence>
<proteinExistence type="inferred from homology"/>
<dbReference type="Pfam" id="PF05916">
    <property type="entry name" value="Sld5"/>
    <property type="match status" value="1"/>
</dbReference>
<keyword evidence="6" id="KW-1133">Transmembrane helix</keyword>
<gene>
    <name evidence="8" type="ORF">LOD99_2617</name>
</gene>
<dbReference type="InterPro" id="IPR036224">
    <property type="entry name" value="GINS_bundle-like_dom_sf"/>
</dbReference>
<evidence type="ECO:0000256" key="5">
    <source>
        <dbReference type="RuleBase" id="RU368085"/>
    </source>
</evidence>
<feature type="domain" description="GINS subunit" evidence="7">
    <location>
        <begin position="65"/>
        <end position="131"/>
    </location>
</feature>
<comment type="subcellular location">
    <subcellularLocation>
        <location evidence="1 5">Nucleus</location>
    </subcellularLocation>
</comment>
<dbReference type="EMBL" id="JAKMXF010000221">
    <property type="protein sequence ID" value="KAI6654738.1"/>
    <property type="molecule type" value="Genomic_DNA"/>
</dbReference>
<dbReference type="Proteomes" id="UP001165289">
    <property type="component" value="Unassembled WGS sequence"/>
</dbReference>
<reference evidence="8 9" key="1">
    <citation type="journal article" date="2023" name="BMC Biol.">
        <title>The compact genome of the sponge Oopsacas minuta (Hexactinellida) is lacking key metazoan core genes.</title>
        <authorList>
            <person name="Santini S."/>
            <person name="Schenkelaars Q."/>
            <person name="Jourda C."/>
            <person name="Duchesne M."/>
            <person name="Belahbib H."/>
            <person name="Rocher C."/>
            <person name="Selva M."/>
            <person name="Riesgo A."/>
            <person name="Vervoort M."/>
            <person name="Leys S.P."/>
            <person name="Kodjabachian L."/>
            <person name="Le Bivic A."/>
            <person name="Borchiellini C."/>
            <person name="Claverie J.M."/>
            <person name="Renard E."/>
        </authorList>
    </citation>
    <scope>NUCLEOTIDE SEQUENCE [LARGE SCALE GENOMIC DNA]</scope>
    <source>
        <strain evidence="8">SPO-2</strain>
    </source>
</reference>
<dbReference type="InterPro" id="IPR021151">
    <property type="entry name" value="GINS_A"/>
</dbReference>
<comment type="similarity">
    <text evidence="2 5">Belongs to the GINS1/PSF1 family.</text>
</comment>
<accession>A0AAV7K0J4</accession>
<evidence type="ECO:0000256" key="2">
    <source>
        <dbReference type="ARBA" id="ARBA00006677"/>
    </source>
</evidence>
<name>A0AAV7K0J4_9METZ</name>
<protein>
    <recommendedName>
        <fullName evidence="5">DNA replication complex GINS protein PSF1</fullName>
    </recommendedName>
</protein>
<evidence type="ECO:0000256" key="4">
    <source>
        <dbReference type="ARBA" id="ARBA00023242"/>
    </source>
</evidence>
<comment type="subunit">
    <text evidence="5">Component of the GINS complex.</text>
</comment>
<dbReference type="InterPro" id="IPR005339">
    <property type="entry name" value="GINS_Psf1"/>
</dbReference>
<dbReference type="InterPro" id="IPR056783">
    <property type="entry name" value="PSF1_C"/>
</dbReference>
<dbReference type="GO" id="GO:0000811">
    <property type="term" value="C:GINS complex"/>
    <property type="evidence" value="ECO:0007669"/>
    <property type="project" value="UniProtKB-UniRule"/>
</dbReference>
<keyword evidence="6" id="KW-0812">Transmembrane</keyword>
<comment type="function">
    <text evidence="5">Required for correct functioning of the GINS complex, a complex that plays an essential role in the initiation of DNA replication, and progression of DNA replication forks. GINS complex seems to bind preferentially to single-stranded DNA.</text>
</comment>
<dbReference type="Gene3D" id="1.20.58.1030">
    <property type="match status" value="1"/>
</dbReference>
<dbReference type="GO" id="GO:1902983">
    <property type="term" value="P:DNA strand elongation involved in mitotic DNA replication"/>
    <property type="evidence" value="ECO:0007669"/>
    <property type="project" value="TreeGrafter"/>
</dbReference>
<evidence type="ECO:0000313" key="9">
    <source>
        <dbReference type="Proteomes" id="UP001165289"/>
    </source>
</evidence>
<dbReference type="PANTHER" id="PTHR12914">
    <property type="entry name" value="PARTNER OF SLD5"/>
    <property type="match status" value="1"/>
</dbReference>
<keyword evidence="9" id="KW-1185">Reference proteome</keyword>
<dbReference type="CDD" id="cd21696">
    <property type="entry name" value="GINS_B_Psf1"/>
    <property type="match status" value="1"/>
</dbReference>
<comment type="caution">
    <text evidence="8">The sequence shown here is derived from an EMBL/GenBank/DDBJ whole genome shotgun (WGS) entry which is preliminary data.</text>
</comment>
<keyword evidence="3 5" id="KW-0235">DNA replication</keyword>
<evidence type="ECO:0000313" key="8">
    <source>
        <dbReference type="EMBL" id="KAI6654738.1"/>
    </source>
</evidence>
<evidence type="ECO:0000259" key="7">
    <source>
        <dbReference type="Pfam" id="PF05916"/>
    </source>
</evidence>
<feature type="transmembrane region" description="Helical" evidence="6">
    <location>
        <begin position="187"/>
        <end position="210"/>
    </location>
</feature>
<dbReference type="AlphaFoldDB" id="A0AAV7K0J4"/>
<organism evidence="8 9">
    <name type="scientific">Oopsacas minuta</name>
    <dbReference type="NCBI Taxonomy" id="111878"/>
    <lineage>
        <taxon>Eukaryota</taxon>
        <taxon>Metazoa</taxon>
        <taxon>Porifera</taxon>
        <taxon>Hexactinellida</taxon>
        <taxon>Hexasterophora</taxon>
        <taxon>Lyssacinosida</taxon>
        <taxon>Leucopsacidae</taxon>
        <taxon>Oopsacas</taxon>
    </lineage>
</organism>
<dbReference type="SUPFAM" id="SSF158573">
    <property type="entry name" value="GINS helical bundle-like"/>
    <property type="match status" value="1"/>
</dbReference>
<evidence type="ECO:0000256" key="1">
    <source>
        <dbReference type="ARBA" id="ARBA00004123"/>
    </source>
</evidence>
<dbReference type="PANTHER" id="PTHR12914:SF2">
    <property type="entry name" value="DNA REPLICATION COMPLEX GINS PROTEIN PSF1"/>
    <property type="match status" value="1"/>
</dbReference>
<keyword evidence="6" id="KW-0472">Membrane</keyword>
<sequence>MLGGKSVELLKELRRSEATEGPNAIPVFNDEQVRQVLEEMGDLFQRNQEEVRATSEGERGLLSGIQLRHAALERNKRCLLAYLHNRAGRIRHLRWEMGGAVPPELKPRLHEQEMQWFTKYSRSLSKYMSSLGGGNGLDLTRHLQPPTGLHLQVRCVVDYGEFETEDGIVVQLTKNSQHFLLKAHCSVIAVALVILNLVILSTVLILWIFVRKKKKSKNNIHPKADQERPSDLNDYEFIDKEATDMYTYSICFDHCEELYQVIRQNKPYGINEELYQTVEDQISHIRTHSSNVNMSGSKSCIVVPTLEQRSTLDTSHFNTATEFNYIRFIDQADQADQRPDMKDLVAVLSKSDEGLLVRDLLGNRSGSTAPASMLGSDPMAAKELYKDLQNMFLNVKN</sequence>
<keyword evidence="4 5" id="KW-0539">Nucleus</keyword>
<evidence type="ECO:0000256" key="3">
    <source>
        <dbReference type="ARBA" id="ARBA00022705"/>
    </source>
</evidence>
<dbReference type="CDD" id="cd11710">
    <property type="entry name" value="GINS_A_psf1"/>
    <property type="match status" value="1"/>
</dbReference>